<evidence type="ECO:0000256" key="5">
    <source>
        <dbReference type="ARBA" id="ARBA00022989"/>
    </source>
</evidence>
<dbReference type="Gene3D" id="2.60.40.10">
    <property type="entry name" value="Immunoglobulins"/>
    <property type="match status" value="2"/>
</dbReference>
<dbReference type="GO" id="GO:0009897">
    <property type="term" value="C:external side of plasma membrane"/>
    <property type="evidence" value="ECO:0007669"/>
    <property type="project" value="TreeGrafter"/>
</dbReference>
<keyword evidence="6 10" id="KW-0472">Membrane</keyword>
<dbReference type="InterPro" id="IPR048648">
    <property type="entry name" value="CRLF2-like_D2"/>
</dbReference>
<evidence type="ECO:0000256" key="10">
    <source>
        <dbReference type="SAM" id="Phobius"/>
    </source>
</evidence>
<organism evidence="13 14">
    <name type="scientific">Callipepla squamata</name>
    <name type="common">Scaled quail</name>
    <dbReference type="NCBI Taxonomy" id="9009"/>
    <lineage>
        <taxon>Eukaryota</taxon>
        <taxon>Metazoa</taxon>
        <taxon>Chordata</taxon>
        <taxon>Craniata</taxon>
        <taxon>Vertebrata</taxon>
        <taxon>Euteleostomi</taxon>
        <taxon>Archelosauria</taxon>
        <taxon>Archosauria</taxon>
        <taxon>Dinosauria</taxon>
        <taxon>Saurischia</taxon>
        <taxon>Theropoda</taxon>
        <taxon>Coelurosauria</taxon>
        <taxon>Aves</taxon>
        <taxon>Neognathae</taxon>
        <taxon>Galloanserae</taxon>
        <taxon>Galliformes</taxon>
        <taxon>Odontophoridae</taxon>
        <taxon>Callipepla</taxon>
    </lineage>
</organism>
<dbReference type="SMART" id="SM00060">
    <property type="entry name" value="FN3"/>
    <property type="match status" value="1"/>
</dbReference>
<dbReference type="FunFam" id="2.60.40.10:FF:000754">
    <property type="entry name" value="Cytokine receptor common subunit gamma"/>
    <property type="match status" value="1"/>
</dbReference>
<keyword evidence="5 10" id="KW-1133">Transmembrane helix</keyword>
<keyword evidence="4 11" id="KW-0732">Signal</keyword>
<protein>
    <recommendedName>
        <fullName evidence="12">Fibronectin type-III domain-containing protein</fullName>
    </recommendedName>
</protein>
<dbReference type="Pfam" id="PF21605">
    <property type="entry name" value="CRLF2-like_D2"/>
    <property type="match status" value="1"/>
</dbReference>
<gene>
    <name evidence="13" type="ORF">ASZ78_006204</name>
</gene>
<proteinExistence type="inferred from homology"/>
<evidence type="ECO:0000256" key="1">
    <source>
        <dbReference type="ARBA" id="ARBA00004479"/>
    </source>
</evidence>
<feature type="region of interest" description="Disordered" evidence="9">
    <location>
        <begin position="347"/>
        <end position="376"/>
    </location>
</feature>
<comment type="subcellular location">
    <subcellularLocation>
        <location evidence="1">Membrane</location>
        <topology evidence="1">Single-pass type I membrane protein</topology>
    </subcellularLocation>
</comment>
<keyword evidence="8" id="KW-0325">Glycoprotein</keyword>
<dbReference type="SUPFAM" id="SSF49265">
    <property type="entry name" value="Fibronectin type III"/>
    <property type="match status" value="2"/>
</dbReference>
<dbReference type="PANTHER" id="PTHR23037">
    <property type="entry name" value="CYTOKINE RECEPTOR"/>
    <property type="match status" value="1"/>
</dbReference>
<evidence type="ECO:0000256" key="7">
    <source>
        <dbReference type="ARBA" id="ARBA00023170"/>
    </source>
</evidence>
<evidence type="ECO:0000256" key="4">
    <source>
        <dbReference type="ARBA" id="ARBA00022729"/>
    </source>
</evidence>
<comment type="caution">
    <text evidence="13">The sequence shown here is derived from an EMBL/GenBank/DDBJ whole genome shotgun (WGS) entry which is preliminary data.</text>
</comment>
<accession>A0A226MG32</accession>
<evidence type="ECO:0000313" key="14">
    <source>
        <dbReference type="Proteomes" id="UP000198323"/>
    </source>
</evidence>
<evidence type="ECO:0000256" key="8">
    <source>
        <dbReference type="ARBA" id="ARBA00023180"/>
    </source>
</evidence>
<keyword evidence="7" id="KW-0675">Receptor</keyword>
<feature type="signal peptide" evidence="11">
    <location>
        <begin position="1"/>
        <end position="21"/>
    </location>
</feature>
<dbReference type="Proteomes" id="UP000198323">
    <property type="component" value="Unassembled WGS sequence"/>
</dbReference>
<feature type="domain" description="Fibronectin type-III" evidence="12">
    <location>
        <begin position="152"/>
        <end position="250"/>
    </location>
</feature>
<dbReference type="AlphaFoldDB" id="A0A226MG32"/>
<evidence type="ECO:0000256" key="2">
    <source>
        <dbReference type="ARBA" id="ARBA00008159"/>
    </source>
</evidence>
<name>A0A226MG32_CALSU</name>
<keyword evidence="3 10" id="KW-0812">Transmembrane</keyword>
<dbReference type="EMBL" id="MCFN01000956">
    <property type="protein sequence ID" value="OXB54241.1"/>
    <property type="molecule type" value="Genomic_DNA"/>
</dbReference>
<evidence type="ECO:0000259" key="12">
    <source>
        <dbReference type="PROSITE" id="PS50853"/>
    </source>
</evidence>
<feature type="chain" id="PRO_5012217790" description="Fibronectin type-III domain-containing protein" evidence="11">
    <location>
        <begin position="22"/>
        <end position="376"/>
    </location>
</feature>
<dbReference type="PROSITE" id="PS50853">
    <property type="entry name" value="FN3"/>
    <property type="match status" value="1"/>
</dbReference>
<dbReference type="InterPro" id="IPR036116">
    <property type="entry name" value="FN3_sf"/>
</dbReference>
<evidence type="ECO:0000256" key="9">
    <source>
        <dbReference type="SAM" id="MobiDB-lite"/>
    </source>
</evidence>
<dbReference type="OrthoDB" id="8942047at2759"/>
<evidence type="ECO:0000256" key="3">
    <source>
        <dbReference type="ARBA" id="ARBA00022692"/>
    </source>
</evidence>
<dbReference type="InterPro" id="IPR003961">
    <property type="entry name" value="FN3_dom"/>
</dbReference>
<comment type="similarity">
    <text evidence="2">Belongs to the type I cytokine receptor family. Type 5 subfamily.</text>
</comment>
<dbReference type="GO" id="GO:0004896">
    <property type="term" value="F:cytokine receptor activity"/>
    <property type="evidence" value="ECO:0007669"/>
    <property type="project" value="TreeGrafter"/>
</dbReference>
<reference evidence="13 14" key="1">
    <citation type="submission" date="2016-07" db="EMBL/GenBank/DDBJ databases">
        <title>Disparate Historic Effective Population Sizes Predicted by Modern Levels of Genome Diversity for the Scaled Quail (Callipepla squamata) and the Northern Bobwhite (Colinus virginianus): Inferences from First and Second Generation Draft Genome Assemblies for Sympatric New World Quail.</title>
        <authorList>
            <person name="Oldeschulte D.L."/>
            <person name="Halley Y.A."/>
            <person name="Bhattarai E.K."/>
            <person name="Brashear W.A."/>
            <person name="Hill J."/>
            <person name="Metz R.P."/>
            <person name="Johnson C.D."/>
            <person name="Rollins D."/>
            <person name="Peterson M.J."/>
            <person name="Bickhart D.M."/>
            <person name="Decker J.E."/>
            <person name="Seabury C.M."/>
        </authorList>
    </citation>
    <scope>NUCLEOTIDE SEQUENCE [LARGE SCALE GENOMIC DNA]</scope>
    <source>
        <strain evidence="13 14">Texas</strain>
        <tissue evidence="13">Leg muscle</tissue>
    </source>
</reference>
<evidence type="ECO:0000313" key="13">
    <source>
        <dbReference type="EMBL" id="OXB54241.1"/>
    </source>
</evidence>
<dbReference type="STRING" id="9009.A0A226MG32"/>
<sequence>MAVPGASLMPILLLGLGTCLAATPSPTAPRGGKRWEGLWEECSGSKQPGGVAAMCRYENRSPVVECRQYLWEHGVRVGCRFEQSEIIQFQAFHVRVNASLDGQTLEIPSNLMELQNLGTWQLGDTRGPRDSHWAVRTALSRHRLHSAVKPGAPVNLTVRNVSSNQLLLTWSSPYPKAHCLEHVVKYKSNKDTSWTKEEVKGDIFSLPSMDYEKYYTFYVRSKINNYCGNTQLWSEWSVPVFWGSNSTSKGVAEEQLQWFWIHTVLVPIASCLLLLVLVVLLVRMERLWVIIMPRIPNPSKNFDDLFITHNGDFQEWVGVPKDVVESFKPNYSESICHVSELPSKEGYEPLQDNGTCPPGVPGPQEHGPYKNTYVGA</sequence>
<evidence type="ECO:0000256" key="11">
    <source>
        <dbReference type="SAM" id="SignalP"/>
    </source>
</evidence>
<feature type="transmembrane region" description="Helical" evidence="10">
    <location>
        <begin position="258"/>
        <end position="282"/>
    </location>
</feature>
<evidence type="ECO:0000256" key="6">
    <source>
        <dbReference type="ARBA" id="ARBA00023136"/>
    </source>
</evidence>
<dbReference type="PANTHER" id="PTHR23037:SF47">
    <property type="entry name" value="INTERLEUKIN 2 RECEPTOR SUBUNIT GAMMA"/>
    <property type="match status" value="1"/>
</dbReference>
<dbReference type="InterPro" id="IPR013783">
    <property type="entry name" value="Ig-like_fold"/>
</dbReference>
<keyword evidence="14" id="KW-1185">Reference proteome</keyword>
<dbReference type="CDD" id="cd00063">
    <property type="entry name" value="FN3"/>
    <property type="match status" value="1"/>
</dbReference>